<sequence>MLNPNSIAHTVGVLSLVTSLTILFPTLVNTFKITTSNSNRLTLKISHLGILLTICLGLIHGLLITQNTNIDFYKINTYWIYGGGLFVFNLLIFLAFTFSELKRDLKKLNYFNYAVLLLLVCHVGTKIIF</sequence>
<reference evidence="2" key="1">
    <citation type="journal article" date="2021" name="Antonie Van Leeuwenhoek">
        <title>Draft genome and description of Waterburya agarophytonicola gen. nov. sp. nov. (Pleurocapsales, Cyanobacteria): a seaweed symbiont.</title>
        <authorList>
            <person name="Bonthond G."/>
            <person name="Shalygin S."/>
            <person name="Bayer T."/>
            <person name="Weinberger F."/>
        </authorList>
    </citation>
    <scope>NUCLEOTIDE SEQUENCE</scope>
    <source>
        <strain evidence="2">KI4</strain>
    </source>
</reference>
<feature type="transmembrane region" description="Helical" evidence="1">
    <location>
        <begin position="78"/>
        <end position="98"/>
    </location>
</feature>
<proteinExistence type="predicted"/>
<dbReference type="AlphaFoldDB" id="A0A964FEP7"/>
<feature type="transmembrane region" description="Helical" evidence="1">
    <location>
        <begin position="6"/>
        <end position="28"/>
    </location>
</feature>
<evidence type="ECO:0000256" key="1">
    <source>
        <dbReference type="SAM" id="Phobius"/>
    </source>
</evidence>
<keyword evidence="3" id="KW-1185">Reference proteome</keyword>
<keyword evidence="1" id="KW-0812">Transmembrane</keyword>
<evidence type="ECO:0000313" key="2">
    <source>
        <dbReference type="EMBL" id="MCC0176935.1"/>
    </source>
</evidence>
<feature type="transmembrane region" description="Helical" evidence="1">
    <location>
        <begin position="48"/>
        <end position="66"/>
    </location>
</feature>
<protein>
    <submittedName>
        <fullName evidence="2">Uncharacterized protein</fullName>
    </submittedName>
</protein>
<dbReference type="EMBL" id="JADWDC010000014">
    <property type="protein sequence ID" value="MCC0176935.1"/>
    <property type="molecule type" value="Genomic_DNA"/>
</dbReference>
<accession>A0A964FEP7</accession>
<keyword evidence="1" id="KW-0472">Membrane</keyword>
<name>A0A964FEP7_9CYAN</name>
<feature type="transmembrane region" description="Helical" evidence="1">
    <location>
        <begin position="110"/>
        <end position="128"/>
    </location>
</feature>
<comment type="caution">
    <text evidence="2">The sequence shown here is derived from an EMBL/GenBank/DDBJ whole genome shotgun (WGS) entry which is preliminary data.</text>
</comment>
<dbReference type="Proteomes" id="UP000729733">
    <property type="component" value="Unassembled WGS sequence"/>
</dbReference>
<evidence type="ECO:0000313" key="3">
    <source>
        <dbReference type="Proteomes" id="UP000729733"/>
    </source>
</evidence>
<organism evidence="2 3">
    <name type="scientific">Waterburya agarophytonicola KI4</name>
    <dbReference type="NCBI Taxonomy" id="2874699"/>
    <lineage>
        <taxon>Bacteria</taxon>
        <taxon>Bacillati</taxon>
        <taxon>Cyanobacteriota</taxon>
        <taxon>Cyanophyceae</taxon>
        <taxon>Pleurocapsales</taxon>
        <taxon>Hyellaceae</taxon>
        <taxon>Waterburya</taxon>
        <taxon>Waterburya agarophytonicola</taxon>
    </lineage>
</organism>
<dbReference type="RefSeq" id="WP_229639972.1">
    <property type="nucleotide sequence ID" value="NZ_JADWDC010000014.1"/>
</dbReference>
<gene>
    <name evidence="2" type="ORF">I4641_08075</name>
</gene>
<keyword evidence="1" id="KW-1133">Transmembrane helix</keyword>